<keyword evidence="2" id="KW-1185">Reference proteome</keyword>
<dbReference type="AlphaFoldDB" id="A0A1R3HZB9"/>
<gene>
    <name evidence="1" type="ORF">COLO4_25948</name>
</gene>
<evidence type="ECO:0000313" key="2">
    <source>
        <dbReference type="Proteomes" id="UP000187203"/>
    </source>
</evidence>
<accession>A0A1R3HZB9</accession>
<dbReference type="Proteomes" id="UP000187203">
    <property type="component" value="Unassembled WGS sequence"/>
</dbReference>
<dbReference type="EMBL" id="AWUE01019189">
    <property type="protein sequence ID" value="OMO75650.1"/>
    <property type="molecule type" value="Genomic_DNA"/>
</dbReference>
<evidence type="ECO:0000313" key="1">
    <source>
        <dbReference type="EMBL" id="OMO75650.1"/>
    </source>
</evidence>
<comment type="caution">
    <text evidence="1">The sequence shown here is derived from an EMBL/GenBank/DDBJ whole genome shotgun (WGS) entry which is preliminary data.</text>
</comment>
<protein>
    <submittedName>
        <fullName evidence="1">Uncharacterized protein</fullName>
    </submittedName>
</protein>
<organism evidence="1 2">
    <name type="scientific">Corchorus olitorius</name>
    <dbReference type="NCBI Taxonomy" id="93759"/>
    <lineage>
        <taxon>Eukaryota</taxon>
        <taxon>Viridiplantae</taxon>
        <taxon>Streptophyta</taxon>
        <taxon>Embryophyta</taxon>
        <taxon>Tracheophyta</taxon>
        <taxon>Spermatophyta</taxon>
        <taxon>Magnoliopsida</taxon>
        <taxon>eudicotyledons</taxon>
        <taxon>Gunneridae</taxon>
        <taxon>Pentapetalae</taxon>
        <taxon>rosids</taxon>
        <taxon>malvids</taxon>
        <taxon>Malvales</taxon>
        <taxon>Malvaceae</taxon>
        <taxon>Grewioideae</taxon>
        <taxon>Apeibeae</taxon>
        <taxon>Corchorus</taxon>
    </lineage>
</organism>
<name>A0A1R3HZB9_9ROSI</name>
<proteinExistence type="predicted"/>
<reference evidence="2" key="1">
    <citation type="submission" date="2013-09" db="EMBL/GenBank/DDBJ databases">
        <title>Corchorus olitorius genome sequencing.</title>
        <authorList>
            <person name="Alam M."/>
            <person name="Haque M.S."/>
            <person name="Islam M.S."/>
            <person name="Emdad E.M."/>
            <person name="Islam M.M."/>
            <person name="Ahmed B."/>
            <person name="Halim A."/>
            <person name="Hossen Q.M.M."/>
            <person name="Hossain M.Z."/>
            <person name="Ahmed R."/>
            <person name="Khan M.M."/>
            <person name="Islam R."/>
            <person name="Rashid M.M."/>
            <person name="Khan S.A."/>
            <person name="Rahman M.S."/>
            <person name="Alam M."/>
            <person name="Yahiya A.S."/>
            <person name="Khan M.S."/>
            <person name="Azam M.S."/>
            <person name="Haque T."/>
            <person name="Lashkar M.Z.H."/>
            <person name="Akhand A.I."/>
            <person name="Morshed G."/>
            <person name="Roy S."/>
            <person name="Uddin K.S."/>
            <person name="Rabeya T."/>
            <person name="Hossain A.S."/>
            <person name="Chowdhury A."/>
            <person name="Snigdha A.R."/>
            <person name="Mortoza M.S."/>
            <person name="Matin S.A."/>
            <person name="Hoque S.M.E."/>
            <person name="Islam M.K."/>
            <person name="Roy D.K."/>
            <person name="Haider R."/>
            <person name="Moosa M.M."/>
            <person name="Elias S.M."/>
            <person name="Hasan A.M."/>
            <person name="Jahan S."/>
            <person name="Shafiuddin M."/>
            <person name="Mahmood N."/>
            <person name="Shommy N.S."/>
        </authorList>
    </citation>
    <scope>NUCLEOTIDE SEQUENCE [LARGE SCALE GENOMIC DNA]</scope>
    <source>
        <strain evidence="2">cv. O-4</strain>
    </source>
</reference>
<sequence>MLSNKEDGIQLVSEKNGVQLVSEASHLHAGWGTFFEAILSQGLLHQRLIPMEVVVTHGTSLLCLSFMY</sequence>